<name>A7NQA6_ROSCS</name>
<gene>
    <name evidence="3" type="ordered locus">Rcas_3712</name>
</gene>
<dbReference type="HOGENOM" id="CLU_402635_0_0_0"/>
<keyword evidence="2" id="KW-0812">Transmembrane</keyword>
<dbReference type="STRING" id="383372.Rcas_3712"/>
<feature type="compositionally biased region" description="Basic and acidic residues" evidence="1">
    <location>
        <begin position="205"/>
        <end position="226"/>
    </location>
</feature>
<dbReference type="eggNOG" id="ENOG50349MQ">
    <property type="taxonomic scope" value="Bacteria"/>
</dbReference>
<feature type="region of interest" description="Disordered" evidence="1">
    <location>
        <begin position="109"/>
        <end position="131"/>
    </location>
</feature>
<feature type="transmembrane region" description="Helical" evidence="2">
    <location>
        <begin position="254"/>
        <end position="274"/>
    </location>
</feature>
<dbReference type="Proteomes" id="UP000000263">
    <property type="component" value="Chromosome"/>
</dbReference>
<proteinExistence type="predicted"/>
<evidence type="ECO:0000313" key="4">
    <source>
        <dbReference type="Proteomes" id="UP000000263"/>
    </source>
</evidence>
<dbReference type="EMBL" id="CP000804">
    <property type="protein sequence ID" value="ABU59752.1"/>
    <property type="molecule type" value="Genomic_DNA"/>
</dbReference>
<dbReference type="AlphaFoldDB" id="A7NQA6"/>
<keyword evidence="4" id="KW-1185">Reference proteome</keyword>
<reference evidence="3 4" key="1">
    <citation type="submission" date="2007-08" db="EMBL/GenBank/DDBJ databases">
        <title>Complete sequence of Roseiflexus castenholzii DSM 13941.</title>
        <authorList>
            <consortium name="US DOE Joint Genome Institute"/>
            <person name="Copeland A."/>
            <person name="Lucas S."/>
            <person name="Lapidus A."/>
            <person name="Barry K."/>
            <person name="Glavina del Rio T."/>
            <person name="Dalin E."/>
            <person name="Tice H."/>
            <person name="Pitluck S."/>
            <person name="Thompson L.S."/>
            <person name="Brettin T."/>
            <person name="Bruce D."/>
            <person name="Detter J.C."/>
            <person name="Han C."/>
            <person name="Tapia R."/>
            <person name="Schmutz J."/>
            <person name="Larimer F."/>
            <person name="Land M."/>
            <person name="Hauser L."/>
            <person name="Kyrpides N."/>
            <person name="Mikhailova N."/>
            <person name="Bryant D.A."/>
            <person name="Hanada S."/>
            <person name="Tsukatani Y."/>
            <person name="Richardson P."/>
        </authorList>
    </citation>
    <scope>NUCLEOTIDE SEQUENCE [LARGE SCALE GENOMIC DNA]</scope>
    <source>
        <strain evidence="4">DSM 13941 / HLO8</strain>
    </source>
</reference>
<keyword evidence="2" id="KW-1133">Transmembrane helix</keyword>
<evidence type="ECO:0000313" key="3">
    <source>
        <dbReference type="EMBL" id="ABU59752.1"/>
    </source>
</evidence>
<evidence type="ECO:0000256" key="2">
    <source>
        <dbReference type="SAM" id="Phobius"/>
    </source>
</evidence>
<evidence type="ECO:0000256" key="1">
    <source>
        <dbReference type="SAM" id="MobiDB-lite"/>
    </source>
</evidence>
<accession>A7NQA6</accession>
<dbReference type="OrthoDB" id="139808at2"/>
<protein>
    <recommendedName>
        <fullName evidence="5">Baseplate protein J-like domain-containing protein</fullName>
    </recommendedName>
</protein>
<dbReference type="KEGG" id="rca:Rcas_3712"/>
<feature type="region of interest" description="Disordered" evidence="1">
    <location>
        <begin position="205"/>
        <end position="248"/>
    </location>
</feature>
<organism evidence="3 4">
    <name type="scientific">Roseiflexus castenholzii (strain DSM 13941 / HLO8)</name>
    <dbReference type="NCBI Taxonomy" id="383372"/>
    <lineage>
        <taxon>Bacteria</taxon>
        <taxon>Bacillati</taxon>
        <taxon>Chloroflexota</taxon>
        <taxon>Chloroflexia</taxon>
        <taxon>Chloroflexales</taxon>
        <taxon>Roseiflexineae</taxon>
        <taxon>Roseiflexaceae</taxon>
        <taxon>Roseiflexus</taxon>
    </lineage>
</organism>
<keyword evidence="2" id="KW-0472">Membrane</keyword>
<evidence type="ECO:0008006" key="5">
    <source>
        <dbReference type="Google" id="ProtNLM"/>
    </source>
</evidence>
<sequence>MSDDTSPHPSKLQPTGITAVLSAILASNPASAVVPVVPADTLDGIVERVRAARAGNVQLLVPEGIPALRGRRSFTALRLILQRDGISITVISPDADVLEAARASGLETMEVGAPSPPRPVATTRAAPPPARPVIDERDAEFLRVLNQVPSQDQYAELSKADADFAASLDDLAEAVATVSPAAAEKTTPLPGAAASQRVNAADIRLSPEEERRAAVHETGRRSEATPRRTAMPRRAAARTAQRPATPARTGDRTMIIGVAVAVLMVALLIAFGWYQANRVSIRVGPPVMQSRSQPFRDEIIPITTADPGANPSSIQAAVVRADATFTVQGQVTGETLAPVGRATGQVRIVNVIEQPFPIPEGAELLGLNPNGAEVRFAIEGPVTVPPAVTTVSDRGRSTTFGEVVVNVVARSPGSASNVGANALTQLLIPGTQPIISDRGNLLIRHDAIGGGGEEMQRIVTEAEVQRVLGEALTGLYNTGMQQLARQIDQNVLAIDPTTIFPSSIDLAQPEAYDPPLIEPPIGQPVDPANPVFRLTVSTRFSALATPRERLVSRQLELVVPQHFLQRTALCNPNERVGFDVAGWRWDGSKLTINGAVTCTEYGVITTDTLDQIRRALVGASRSDAETILQQFAQQGLISDYSLPAVQTLPGFDFLIDVRPTSTTS</sequence>
<feature type="compositionally biased region" description="Low complexity" evidence="1">
    <location>
        <begin position="227"/>
        <end position="248"/>
    </location>
</feature>
<dbReference type="RefSeq" id="WP_012122175.1">
    <property type="nucleotide sequence ID" value="NC_009767.1"/>
</dbReference>